<evidence type="ECO:0000256" key="3">
    <source>
        <dbReference type="ARBA" id="ARBA00022723"/>
    </source>
</evidence>
<comment type="subcellular location">
    <subcellularLocation>
        <location evidence="1">Cytoplasm</location>
    </subcellularLocation>
</comment>
<proteinExistence type="predicted"/>
<evidence type="ECO:0000259" key="11">
    <source>
        <dbReference type="PROSITE" id="PS50103"/>
    </source>
</evidence>
<keyword evidence="5" id="KW-0067">ATP-binding</keyword>
<keyword evidence="4 8" id="KW-0863">Zinc-finger</keyword>
<dbReference type="InterPro" id="IPR027417">
    <property type="entry name" value="P-loop_NTPase"/>
</dbReference>
<evidence type="ECO:0000256" key="8">
    <source>
        <dbReference type="PROSITE-ProRule" id="PRU00723"/>
    </source>
</evidence>
<feature type="region of interest" description="Disordered" evidence="10">
    <location>
        <begin position="47"/>
        <end position="71"/>
    </location>
</feature>
<dbReference type="CDD" id="cd18808">
    <property type="entry name" value="SF1_C_Upf1"/>
    <property type="match status" value="1"/>
</dbReference>
<keyword evidence="3 8" id="KW-0479">Metal-binding</keyword>
<dbReference type="Pfam" id="PF13087">
    <property type="entry name" value="AAA_12"/>
    <property type="match status" value="1"/>
</dbReference>
<dbReference type="Pfam" id="PF20173">
    <property type="entry name" value="ZnF_RZ-type"/>
    <property type="match status" value="1"/>
</dbReference>
<feature type="compositionally biased region" description="Low complexity" evidence="10">
    <location>
        <begin position="49"/>
        <end position="58"/>
    </location>
</feature>
<feature type="domain" description="RZ-type" evidence="12">
    <location>
        <begin position="1753"/>
        <end position="1827"/>
    </location>
</feature>
<reference evidence="13 14" key="1">
    <citation type="journal article" date="2018" name="PLoS Pathog.">
        <title>Evolution of structural diversity of trichothecenes, a family of toxins produced by plant pathogenic and entomopathogenic fungi.</title>
        <authorList>
            <person name="Proctor R.H."/>
            <person name="McCormick S.P."/>
            <person name="Kim H.S."/>
            <person name="Cardoza R.E."/>
            <person name="Stanley A.M."/>
            <person name="Lindo L."/>
            <person name="Kelly A."/>
            <person name="Brown D.W."/>
            <person name="Lee T."/>
            <person name="Vaughan M.M."/>
            <person name="Alexander N.J."/>
            <person name="Busman M."/>
            <person name="Gutierrez S."/>
        </authorList>
    </citation>
    <scope>NUCLEOTIDE SEQUENCE [LARGE SCALE GENOMIC DNA]</scope>
    <source>
        <strain evidence="13 14">NRRL 20695</strain>
    </source>
</reference>
<dbReference type="InterPro" id="IPR045055">
    <property type="entry name" value="DNA2/NAM7-like"/>
</dbReference>
<keyword evidence="9" id="KW-0175">Coiled coil</keyword>
<keyword evidence="2" id="KW-0963">Cytoplasm</keyword>
<gene>
    <name evidence="13" type="ORF">FLONG3_11029</name>
</gene>
<comment type="caution">
    <text evidence="13">The sequence shown here is derived from an EMBL/GenBank/DDBJ whole genome shotgun (WGS) entry which is preliminary data.</text>
</comment>
<dbReference type="Proteomes" id="UP000266234">
    <property type="component" value="Unassembled WGS sequence"/>
</dbReference>
<feature type="zinc finger region" description="C3H1-type" evidence="8">
    <location>
        <begin position="21"/>
        <end position="48"/>
    </location>
</feature>
<sequence length="1827" mass="205284">MWRGRGGGWPPSRQSRPSQSSDRKTVCENFQKGECKYGIVCRFSHETGESASENRSSPNPRPRPSFPREEDDSRESYYEWRSLLRKNTYSFHGHTAFMHADKLWKGALAILDSDNPERHQELAKDLVNEKFNGPEWITFTSKTSTFADDTQLICVERFLRVLTHPSIKPLSIDPFVGTMYLLLGGTNGEQGMALLSNMCQKLVKVTEELSQAPDEKIQGMLDAILKALLELLSKTQRAQFSDQVPQLLSQLDNLVSSVAETATRNTMDNLKTRLDIIKRVITGSVDRVVANELASSNKKRRTNFITSTFPQEAEIPGGRHDNDFADISDISILPTQQEITSDHAEYLPSTNFLLPHVLEDPMQRYIDSTFRLVRHDIIGPVSDVLRNVIALEDFNTVRLSEKNSTAQVYQFSQIRHVFIDERRGLEFIVSFQLPLFLSKKSEAEQRDWWLRSRRLGEGTLVCFVSSGSEGRRALFLQVAKKSTQGNPSSESKSTLVSSMEPPSFTAKLATQHECDLVSLLQFWQQGKPGVLVDFNGIIPETFMPILKNLQTIKRENHIAFQNWILPSAEEDSQMPPPLYARKPGFMFPLGCITKTDRDIWLDPNAKLEDAKLDEIEEATGLDHGQCLGLVEALTREYALIQGPPGTGKSYLGVQLVRCLLAVKERAELGPIIIICYTNHALDQFLEHLIDVGIEKIIRVGGRSVAEKLDGKNLRVVSRETPKTRVESQILARNFAEQSAALETAKNALEPLQRARKGLSLEGMERHLMREHPGIYRQFRRIDDDGFQLVGKDPLQVWLGTRPPPTTDWQTSMEQLFRLAEVDAHILPPADRWRLVDHLFEEQREHQLEVLHESLEDFESKRKNVHRTHEAVDQRTLARADVVGITTTSLAGRIDMLRSLRFKVVVCEEAGELKESDLISALKDGVEHFIQIGDHRQLRPGINNYDLSLESATGQLWQLDRSQFERRAVGEPGLAPAPLAQLNVQRRMRPEISQLIRRVYPHLEDHESVANLPDVVGFRKNLFWLDHNHQEDDGGDGTRVKSHSNRWETDMATALVRHLVRQGKYKPEDVALLTPYTGQLQQLRAVMRRDFEVCLSDRDIEQLARDGFEDEDAPKESDKPSQGPQKMIEKKQLLKTIRLATVDNFQGEEAKIIIVSLVRSNPQRKVGFLRTENRINVLLSRAKHGMYLIGNSETYLNVPMWADILISPVLSPRILPSKAPKVVASYLVHDDLNHVAINARLDATQKQCTKPSFVNSPALASGRRAIIHVRNSAVKSAALELAAFAIERTALKTTANVPALVTGLTGPATTDALSDVMTGLLVVLVSKSVRFNARIPPVLRFVTKLALLASRDALGLVLTRGHVQCHAQRLATDCPANNDAPRHFLVDTSAQVSAEKTVLLITARSVVDLDECPIVVLGCGHFFTGETLDGLVGLEEVYTLDKGGKLAGLKDISGSLSRNVPFCPDCKRPIRQFATKRYNRLINRAVMDGICKRFLITGRETLDGLEQRLREQEERLEAVRTDYSLVDSSGQPNKDRYTELEELRNTGKDLAKKMGADHQPINVLMDAIATSRSKITGDPWSVTRQLEALKLSPPAPDSQIILGAQLIAIKSQELQFQDAVTILELADDGDSTHYAFLLKWYKEQRLPSMTVFFVKCQQLIRLSKDANLVRTSVEATLAFARVTQLFAWFTQKGINVVASESGTMAYATIGQRIDTARDFLKDALDQCYQIDNSYELRQRVEGMLQLFQTRYNEVTPEELAMIKSAMVSGGNGLATNSGHWYRCANGHPFAIGECGMPMEVARCPECGANIGGEDHRYVEGITRAVEME</sequence>
<dbReference type="PROSITE" id="PS51981">
    <property type="entry name" value="ZF_RZ"/>
    <property type="match status" value="1"/>
</dbReference>
<dbReference type="GO" id="GO:0031380">
    <property type="term" value="C:nuclear RNA-directed RNA polymerase complex"/>
    <property type="evidence" value="ECO:0007669"/>
    <property type="project" value="TreeGrafter"/>
</dbReference>
<evidence type="ECO:0000256" key="7">
    <source>
        <dbReference type="ARBA" id="ARBA00022859"/>
    </source>
</evidence>
<dbReference type="GO" id="GO:0008270">
    <property type="term" value="F:zinc ion binding"/>
    <property type="evidence" value="ECO:0007669"/>
    <property type="project" value="UniProtKB-KW"/>
</dbReference>
<dbReference type="InterPro" id="IPR041677">
    <property type="entry name" value="DNA2/NAM7_AAA_11"/>
</dbReference>
<dbReference type="SMART" id="SM00356">
    <property type="entry name" value="ZnF_C3H1"/>
    <property type="match status" value="1"/>
</dbReference>
<keyword evidence="5" id="KW-0547">Nucleotide-binding</keyword>
<dbReference type="OrthoDB" id="2423195at2759"/>
<feature type="region of interest" description="Disordered" evidence="10">
    <location>
        <begin position="1104"/>
        <end position="1126"/>
    </location>
</feature>
<keyword evidence="5" id="KW-0347">Helicase</keyword>
<dbReference type="PROSITE" id="PS50103">
    <property type="entry name" value="ZF_C3H1"/>
    <property type="match status" value="1"/>
</dbReference>
<evidence type="ECO:0000313" key="13">
    <source>
        <dbReference type="EMBL" id="RGP59974.1"/>
    </source>
</evidence>
<dbReference type="Pfam" id="PF00642">
    <property type="entry name" value="zf-CCCH"/>
    <property type="match status" value="1"/>
</dbReference>
<dbReference type="Gene3D" id="3.40.50.300">
    <property type="entry name" value="P-loop containing nucleotide triphosphate hydrolases"/>
    <property type="match status" value="2"/>
</dbReference>
<feature type="compositionally biased region" description="Low complexity" evidence="10">
    <location>
        <begin position="10"/>
        <end position="20"/>
    </location>
</feature>
<evidence type="ECO:0000256" key="2">
    <source>
        <dbReference type="ARBA" id="ARBA00022490"/>
    </source>
</evidence>
<name>A0A395RIP8_9HYPO</name>
<organism evidence="13 14">
    <name type="scientific">Fusarium longipes</name>
    <dbReference type="NCBI Taxonomy" id="694270"/>
    <lineage>
        <taxon>Eukaryota</taxon>
        <taxon>Fungi</taxon>
        <taxon>Dikarya</taxon>
        <taxon>Ascomycota</taxon>
        <taxon>Pezizomycotina</taxon>
        <taxon>Sordariomycetes</taxon>
        <taxon>Hypocreomycetidae</taxon>
        <taxon>Hypocreales</taxon>
        <taxon>Nectriaceae</taxon>
        <taxon>Fusarium</taxon>
    </lineage>
</organism>
<accession>A0A395RIP8</accession>
<feature type="coiled-coil region" evidence="9">
    <location>
        <begin position="1494"/>
        <end position="1521"/>
    </location>
</feature>
<evidence type="ECO:0000256" key="6">
    <source>
        <dbReference type="ARBA" id="ARBA00022833"/>
    </source>
</evidence>
<dbReference type="EMBL" id="PXOG01000356">
    <property type="protein sequence ID" value="RGP59974.1"/>
    <property type="molecule type" value="Genomic_DNA"/>
</dbReference>
<dbReference type="STRING" id="694270.A0A395RIP8"/>
<keyword evidence="6 8" id="KW-0862">Zinc</keyword>
<dbReference type="GO" id="GO:0004386">
    <property type="term" value="F:helicase activity"/>
    <property type="evidence" value="ECO:0007669"/>
    <property type="project" value="InterPro"/>
</dbReference>
<feature type="region of interest" description="Disordered" evidence="10">
    <location>
        <begin position="1"/>
        <end position="25"/>
    </location>
</feature>
<dbReference type="Pfam" id="PF13086">
    <property type="entry name" value="AAA_11"/>
    <property type="match status" value="1"/>
</dbReference>
<dbReference type="GO" id="GO:0002376">
    <property type="term" value="P:immune system process"/>
    <property type="evidence" value="ECO:0007669"/>
    <property type="project" value="UniProtKB-KW"/>
</dbReference>
<keyword evidence="14" id="KW-1185">Reference proteome</keyword>
<keyword evidence="5" id="KW-0378">Hydrolase</keyword>
<dbReference type="Gene3D" id="4.10.1000.10">
    <property type="entry name" value="Zinc finger, CCCH-type"/>
    <property type="match status" value="1"/>
</dbReference>
<dbReference type="GO" id="GO:0005737">
    <property type="term" value="C:cytoplasm"/>
    <property type="evidence" value="ECO:0007669"/>
    <property type="project" value="UniProtKB-SubCell"/>
</dbReference>
<evidence type="ECO:0000256" key="9">
    <source>
        <dbReference type="SAM" id="Coils"/>
    </source>
</evidence>
<dbReference type="GO" id="GO:0031048">
    <property type="term" value="P:regulatory ncRNA-mediated heterochromatin formation"/>
    <property type="evidence" value="ECO:0007669"/>
    <property type="project" value="TreeGrafter"/>
</dbReference>
<evidence type="ECO:0000256" key="4">
    <source>
        <dbReference type="ARBA" id="ARBA00022771"/>
    </source>
</evidence>
<dbReference type="PANTHER" id="PTHR10887">
    <property type="entry name" value="DNA2/NAM7 HELICASE FAMILY"/>
    <property type="match status" value="1"/>
</dbReference>
<evidence type="ECO:0000313" key="14">
    <source>
        <dbReference type="Proteomes" id="UP000266234"/>
    </source>
</evidence>
<dbReference type="InterPro" id="IPR047187">
    <property type="entry name" value="SF1_C_Upf1"/>
</dbReference>
<dbReference type="FunFam" id="3.40.50.300:FF:001660">
    <property type="entry name" value="NF-X1 finger and helicase protein, putative"/>
    <property type="match status" value="1"/>
</dbReference>
<dbReference type="InterPro" id="IPR041679">
    <property type="entry name" value="DNA2/NAM7-like_C"/>
</dbReference>
<feature type="domain" description="C3H1-type" evidence="11">
    <location>
        <begin position="21"/>
        <end position="48"/>
    </location>
</feature>
<protein>
    <submittedName>
        <fullName evidence="13">Uncharacterized protein</fullName>
    </submittedName>
</protein>
<dbReference type="PANTHER" id="PTHR10887:SF445">
    <property type="entry name" value="NFX1-TYPE ZINC FINGER-CONTAINING PROTEIN 1"/>
    <property type="match status" value="1"/>
</dbReference>
<evidence type="ECO:0000259" key="12">
    <source>
        <dbReference type="PROSITE" id="PS51981"/>
    </source>
</evidence>
<dbReference type="SUPFAM" id="SSF52540">
    <property type="entry name" value="P-loop containing nucleoside triphosphate hydrolases"/>
    <property type="match status" value="1"/>
</dbReference>
<keyword evidence="7" id="KW-0391">Immunity</keyword>
<dbReference type="InterPro" id="IPR046439">
    <property type="entry name" value="ZF_RZ_dom"/>
</dbReference>
<evidence type="ECO:0000256" key="10">
    <source>
        <dbReference type="SAM" id="MobiDB-lite"/>
    </source>
</evidence>
<evidence type="ECO:0000256" key="1">
    <source>
        <dbReference type="ARBA" id="ARBA00004496"/>
    </source>
</evidence>
<evidence type="ECO:0000256" key="5">
    <source>
        <dbReference type="ARBA" id="ARBA00022806"/>
    </source>
</evidence>
<dbReference type="InterPro" id="IPR000571">
    <property type="entry name" value="Znf_CCCH"/>
</dbReference>